<organism evidence="1 2">
    <name type="scientific">Cladobotryum mycophilum</name>
    <dbReference type="NCBI Taxonomy" id="491253"/>
    <lineage>
        <taxon>Eukaryota</taxon>
        <taxon>Fungi</taxon>
        <taxon>Dikarya</taxon>
        <taxon>Ascomycota</taxon>
        <taxon>Pezizomycotina</taxon>
        <taxon>Sordariomycetes</taxon>
        <taxon>Hypocreomycetidae</taxon>
        <taxon>Hypocreales</taxon>
        <taxon>Hypocreaceae</taxon>
        <taxon>Cladobotryum</taxon>
    </lineage>
</organism>
<evidence type="ECO:0000313" key="1">
    <source>
        <dbReference type="EMBL" id="KAK5996677.1"/>
    </source>
</evidence>
<dbReference type="EMBL" id="JAVFKD010000002">
    <property type="protein sequence ID" value="KAK5996677.1"/>
    <property type="molecule type" value="Genomic_DNA"/>
</dbReference>
<keyword evidence="2" id="KW-1185">Reference proteome</keyword>
<dbReference type="Proteomes" id="UP001338125">
    <property type="component" value="Unassembled WGS sequence"/>
</dbReference>
<comment type="caution">
    <text evidence="1">The sequence shown here is derived from an EMBL/GenBank/DDBJ whole genome shotgun (WGS) entry which is preliminary data.</text>
</comment>
<proteinExistence type="predicted"/>
<evidence type="ECO:0000313" key="2">
    <source>
        <dbReference type="Proteomes" id="UP001338125"/>
    </source>
</evidence>
<evidence type="ECO:0008006" key="3">
    <source>
        <dbReference type="Google" id="ProtNLM"/>
    </source>
</evidence>
<name>A0ABR0SXQ4_9HYPO</name>
<sequence>MGGSAFTVGDTPLYTPRMPKDIYETVKEQCQRKLQDLYFYVASPIDGPGKEDFGDVDIVLAFPKTPAASDGEELEIISKALNAEHVIMTKNNGCAANLAIAWPSHLGDENIPQNLNNVDQGGQKESTKKYIQVDVRVCPAVAQFDWMLFKHAHGDLWNIVGSMIRHYGLTVDDSALWLRVPEIEDANRKRARVFLSSEPLEILHFLGLPIDNYWDRPFDNLQQMFEYAARCRLMYVSPTEKEPAIKSLKSNDRRRMSYRPAFKTWVDEFMPQCREQGRFAEKRTTREEVTQEAFARFHVEREFTIRRDEFLLERQREYIWNQSIKGSIPEPKHPDHSAILYRSCLVKAMKRIILEGDKTYGVVPADSLKDAEGNFFMEKVDEFILNNQQEVGEAAIKRHHSAVTERMRIKQEKSKSG</sequence>
<accession>A0ABR0SXQ4</accession>
<reference evidence="1 2" key="1">
    <citation type="submission" date="2024-01" db="EMBL/GenBank/DDBJ databases">
        <title>Complete genome of Cladobotryum mycophilum ATHUM6906.</title>
        <authorList>
            <person name="Christinaki A.C."/>
            <person name="Myridakis A.I."/>
            <person name="Kouvelis V.N."/>
        </authorList>
    </citation>
    <scope>NUCLEOTIDE SEQUENCE [LARGE SCALE GENOMIC DNA]</scope>
    <source>
        <strain evidence="1 2">ATHUM6906</strain>
    </source>
</reference>
<protein>
    <recommendedName>
        <fullName evidence="3">Polymerase nucleotidyl transferase domain-containing protein</fullName>
    </recommendedName>
</protein>
<gene>
    <name evidence="1" type="ORF">PT974_02017</name>
</gene>